<evidence type="ECO:0000313" key="2">
    <source>
        <dbReference type="EMBL" id="GFD14562.1"/>
    </source>
</evidence>
<reference evidence="2" key="1">
    <citation type="journal article" date="2019" name="Sci. Rep.">
        <title>Draft genome of Tanacetum cinerariifolium, the natural source of mosquito coil.</title>
        <authorList>
            <person name="Yamashiro T."/>
            <person name="Shiraishi A."/>
            <person name="Satake H."/>
            <person name="Nakayama K."/>
        </authorList>
    </citation>
    <scope>NUCLEOTIDE SEQUENCE</scope>
</reference>
<evidence type="ECO:0000256" key="1">
    <source>
        <dbReference type="SAM" id="SignalP"/>
    </source>
</evidence>
<feature type="non-terminal residue" evidence="2">
    <location>
        <position position="1"/>
    </location>
</feature>
<dbReference type="EMBL" id="BKCJ011280291">
    <property type="protein sequence ID" value="GFD14562.1"/>
    <property type="molecule type" value="Genomic_DNA"/>
</dbReference>
<sequence length="58" mass="6038">AVGLREVGLLWVVVPATKACGVGLASCFGKGGAGRGELARAARLPKKICILYGWGRRK</sequence>
<organism evidence="2">
    <name type="scientific">Tanacetum cinerariifolium</name>
    <name type="common">Dalmatian daisy</name>
    <name type="synonym">Chrysanthemum cinerariifolium</name>
    <dbReference type="NCBI Taxonomy" id="118510"/>
    <lineage>
        <taxon>Eukaryota</taxon>
        <taxon>Viridiplantae</taxon>
        <taxon>Streptophyta</taxon>
        <taxon>Embryophyta</taxon>
        <taxon>Tracheophyta</taxon>
        <taxon>Spermatophyta</taxon>
        <taxon>Magnoliopsida</taxon>
        <taxon>eudicotyledons</taxon>
        <taxon>Gunneridae</taxon>
        <taxon>Pentapetalae</taxon>
        <taxon>asterids</taxon>
        <taxon>campanulids</taxon>
        <taxon>Asterales</taxon>
        <taxon>Asteraceae</taxon>
        <taxon>Asteroideae</taxon>
        <taxon>Anthemideae</taxon>
        <taxon>Anthemidinae</taxon>
        <taxon>Tanacetum</taxon>
    </lineage>
</organism>
<protein>
    <submittedName>
        <fullName evidence="2">Uncharacterized protein</fullName>
    </submittedName>
</protein>
<proteinExistence type="predicted"/>
<feature type="signal peptide" evidence="1">
    <location>
        <begin position="1"/>
        <end position="19"/>
    </location>
</feature>
<dbReference type="AlphaFoldDB" id="A0A699TUN4"/>
<accession>A0A699TUN4</accession>
<keyword evidence="1" id="KW-0732">Signal</keyword>
<name>A0A699TUN4_TANCI</name>
<gene>
    <name evidence="2" type="ORF">Tci_886531</name>
</gene>
<feature type="chain" id="PRO_5025466197" evidence="1">
    <location>
        <begin position="20"/>
        <end position="58"/>
    </location>
</feature>
<comment type="caution">
    <text evidence="2">The sequence shown here is derived from an EMBL/GenBank/DDBJ whole genome shotgun (WGS) entry which is preliminary data.</text>
</comment>